<evidence type="ECO:0000313" key="2">
    <source>
        <dbReference type="Proteomes" id="UP000230233"/>
    </source>
</evidence>
<proteinExistence type="predicted"/>
<dbReference type="AlphaFoldDB" id="A0A2G5SIY9"/>
<protein>
    <submittedName>
        <fullName evidence="1">Uncharacterized protein</fullName>
    </submittedName>
</protein>
<keyword evidence="2" id="KW-1185">Reference proteome</keyword>
<name>A0A2G5SIY9_9PELO</name>
<reference evidence="2" key="1">
    <citation type="submission" date="2017-10" db="EMBL/GenBank/DDBJ databases">
        <title>Rapid genome shrinkage in a self-fertile nematode reveals novel sperm competition proteins.</title>
        <authorList>
            <person name="Yin D."/>
            <person name="Schwarz E.M."/>
            <person name="Thomas C.G."/>
            <person name="Felde R.L."/>
            <person name="Korf I.F."/>
            <person name="Cutter A.D."/>
            <person name="Schartner C.M."/>
            <person name="Ralston E.J."/>
            <person name="Meyer B.J."/>
            <person name="Haag E.S."/>
        </authorList>
    </citation>
    <scope>NUCLEOTIDE SEQUENCE [LARGE SCALE GENOMIC DNA]</scope>
    <source>
        <strain evidence="2">JU1422</strain>
    </source>
</reference>
<dbReference type="Proteomes" id="UP000230233">
    <property type="component" value="Unassembled WGS sequence"/>
</dbReference>
<evidence type="ECO:0000313" key="1">
    <source>
        <dbReference type="EMBL" id="PIC15018.1"/>
    </source>
</evidence>
<accession>A0A2G5SIY9</accession>
<comment type="caution">
    <text evidence="1">The sequence shown here is derived from an EMBL/GenBank/DDBJ whole genome shotgun (WGS) entry which is preliminary data.</text>
</comment>
<dbReference type="OrthoDB" id="10469151at2759"/>
<sequence length="106" mass="12142">MTSSTPFQRCYWKERLERPLLESRMKAVHMQDTVKVVRGPWGLLEDGLSEARRLIEAEQFKGGWGSADIKLRMPTQSRTHGATKLGLERHGSGLVKNLMLMNNKYV</sequence>
<organism evidence="1 2">
    <name type="scientific">Caenorhabditis nigoni</name>
    <dbReference type="NCBI Taxonomy" id="1611254"/>
    <lineage>
        <taxon>Eukaryota</taxon>
        <taxon>Metazoa</taxon>
        <taxon>Ecdysozoa</taxon>
        <taxon>Nematoda</taxon>
        <taxon>Chromadorea</taxon>
        <taxon>Rhabditida</taxon>
        <taxon>Rhabditina</taxon>
        <taxon>Rhabditomorpha</taxon>
        <taxon>Rhabditoidea</taxon>
        <taxon>Rhabditidae</taxon>
        <taxon>Peloderinae</taxon>
        <taxon>Caenorhabditis</taxon>
    </lineage>
</organism>
<gene>
    <name evidence="1" type="ORF">B9Z55_027128</name>
</gene>
<dbReference type="EMBL" id="PDUG01000007">
    <property type="protein sequence ID" value="PIC15018.1"/>
    <property type="molecule type" value="Genomic_DNA"/>
</dbReference>